<evidence type="ECO:0000259" key="2">
    <source>
        <dbReference type="Pfam" id="PF00082"/>
    </source>
</evidence>
<dbReference type="InterPro" id="IPR034074">
    <property type="entry name" value="Y4bN_pept_dom"/>
</dbReference>
<dbReference type="AlphaFoldDB" id="A0A5Q0CA88"/>
<dbReference type="KEGG" id="rgr:FZ934_20855"/>
<dbReference type="Gene3D" id="3.40.50.200">
    <property type="entry name" value="Peptidase S8/S53 domain"/>
    <property type="match status" value="1"/>
</dbReference>
<evidence type="ECO:0000256" key="1">
    <source>
        <dbReference type="SAM" id="MobiDB-lite"/>
    </source>
</evidence>
<dbReference type="InterPro" id="IPR000209">
    <property type="entry name" value="Peptidase_S8/S53_dom"/>
</dbReference>
<dbReference type="EMBL" id="CP043499">
    <property type="protein sequence ID" value="QFY62806.1"/>
    <property type="molecule type" value="Genomic_DNA"/>
</dbReference>
<dbReference type="RefSeq" id="WP_153272792.1">
    <property type="nucleotide sequence ID" value="NZ_CP043499.1"/>
</dbReference>
<keyword evidence="4" id="KW-1185">Reference proteome</keyword>
<gene>
    <name evidence="3" type="ORF">FZ934_20855</name>
</gene>
<dbReference type="Pfam" id="PF00082">
    <property type="entry name" value="Peptidase_S8"/>
    <property type="match status" value="1"/>
</dbReference>
<accession>A0A5Q0CA88</accession>
<evidence type="ECO:0000313" key="4">
    <source>
        <dbReference type="Proteomes" id="UP000326881"/>
    </source>
</evidence>
<organism evidence="3 4">
    <name type="scientific">Rhizobium grahamii</name>
    <dbReference type="NCBI Taxonomy" id="1120045"/>
    <lineage>
        <taxon>Bacteria</taxon>
        <taxon>Pseudomonadati</taxon>
        <taxon>Pseudomonadota</taxon>
        <taxon>Alphaproteobacteria</taxon>
        <taxon>Hyphomicrobiales</taxon>
        <taxon>Rhizobiaceae</taxon>
        <taxon>Rhizobium/Agrobacterium group</taxon>
        <taxon>Rhizobium</taxon>
    </lineage>
</organism>
<dbReference type="InterPro" id="IPR036852">
    <property type="entry name" value="Peptidase_S8/S53_dom_sf"/>
</dbReference>
<keyword evidence="3" id="KW-0614">Plasmid</keyword>
<protein>
    <submittedName>
        <fullName evidence="3">S8 family peptidase</fullName>
    </submittedName>
</protein>
<name>A0A5Q0CA88_9HYPH</name>
<dbReference type="GO" id="GO:0004252">
    <property type="term" value="F:serine-type endopeptidase activity"/>
    <property type="evidence" value="ECO:0007669"/>
    <property type="project" value="InterPro"/>
</dbReference>
<feature type="region of interest" description="Disordered" evidence="1">
    <location>
        <begin position="20"/>
        <end position="43"/>
    </location>
</feature>
<dbReference type="GO" id="GO:0006508">
    <property type="term" value="P:proteolysis"/>
    <property type="evidence" value="ECO:0007669"/>
    <property type="project" value="InterPro"/>
</dbReference>
<feature type="domain" description="Peptidase S8/S53" evidence="2">
    <location>
        <begin position="317"/>
        <end position="670"/>
    </location>
</feature>
<dbReference type="Proteomes" id="UP000326881">
    <property type="component" value="Plasmid unnamed"/>
</dbReference>
<dbReference type="SUPFAM" id="SSF52743">
    <property type="entry name" value="Subtilisin-like"/>
    <property type="match status" value="1"/>
</dbReference>
<evidence type="ECO:0000313" key="3">
    <source>
        <dbReference type="EMBL" id="QFY62806.1"/>
    </source>
</evidence>
<geneLocation type="plasmid" evidence="3 4">
    <name>unnamed</name>
</geneLocation>
<dbReference type="CDD" id="cd04847">
    <property type="entry name" value="Peptidases_S8_Subtilisin_like_2"/>
    <property type="match status" value="1"/>
</dbReference>
<reference evidence="3 4" key="1">
    <citation type="submission" date="2019-08" db="EMBL/GenBank/DDBJ databases">
        <title>Prosopis cineraria nodule microbiome.</title>
        <authorList>
            <person name="Ali R."/>
            <person name="Chaluvadi S.R."/>
            <person name="Wang X."/>
        </authorList>
    </citation>
    <scope>NUCLEOTIDE SEQUENCE [LARGE SCALE GENOMIC DNA]</scope>
    <source>
        <strain evidence="3 4">BG7</strain>
        <plasmid evidence="3 4">unnamed</plasmid>
    </source>
</reference>
<proteinExistence type="predicted"/>
<dbReference type="OrthoDB" id="9768989at2"/>
<sequence>MTIDPTKPLLRLDRPKLSERLNGKRRKLPGNKTFSRSRQQSRFEDQFDRVSQVLASSGSSGLITRDPTALLPETLLVFTVSGEIQNLARALKAIPGLELVGEDLEEDLGDSTDAEDEGDSFLYLMLPSQSALADIERFWRQWMAGDESSFSAPIRNLFACLKSIRRWSAQDRVSETDAEVLREIVHETPTRSIAVEVELVFRESAAQAKIAADSVVNAVKLAGGTLLHHSRHPEFSSDALLVELPAKQVELIIQRSDESLAGLDHVMSIGPQASISVKSDVSEGEIGHAPDELPGREPIAALFDAVPFLEHAYLKDRVHYDDPTDLQKLAVGFRVHGTAMASLIIHGDLNGEPSPPISRPLYMRPVMYARTAGSVEEVFPSDRLLVDDFYDAVVRMKAGMNGEPATAPSVLVINVSLGDNRRRFAGRMSRWARAIDDLSWRYGILFVVSAGNLDLEGLDDLPLTGFSDIPAFLAATPSAREAAVLAGVAAAIRDRSLLAPADAINALTIGAINRDRADQTAQSASGILPYDKIGSLPNPSSAPGLGYGRSIKPDILMAGGQEHVLPTVGATGVSVRPVPFNEPFGLKAAYPPFSRVASASALGFVGQTSTAAAIATRTAHRLHDVLETAYGSAFLGLSGRHRALLLKALLVHRARWTDAIKTIDSAFGAGLNWQRRRANATRLLGYGVVDHEDVLYCVKNRATAWAVGDVPKMAASIVSLPLPPSLSGQAVPKSIAVTLVWFSPTAPGRRSYKTTRLILTDLNGDDLGRLGLDKHEHQPDVNATRRGTVAHRVFTGAKAAAFVANERIEFRVQRERETGLGSDDDIGFAIAITIETDADLPVYDEVAIRLPIKPAVSITPLP</sequence>